<evidence type="ECO:0000313" key="4">
    <source>
        <dbReference type="Proteomes" id="UP000698924"/>
    </source>
</evidence>
<dbReference type="PANTHER" id="PTHR31061:SF24">
    <property type="entry name" value="LD22376P"/>
    <property type="match status" value="1"/>
</dbReference>
<reference evidence="3 4" key="1">
    <citation type="journal article" date="2021" name="Sci. Rep.">
        <title>The distribution of antibiotic resistance genes in chicken gut microbiota commensals.</title>
        <authorList>
            <person name="Juricova H."/>
            <person name="Matiasovicova J."/>
            <person name="Kubasova T."/>
            <person name="Cejkova D."/>
            <person name="Rychlik I."/>
        </authorList>
    </citation>
    <scope>NUCLEOTIDE SEQUENCE [LARGE SCALE GENOMIC DNA]</scope>
    <source>
        <strain evidence="3 4">An421</strain>
    </source>
</reference>
<feature type="transmembrane region" description="Helical" evidence="1">
    <location>
        <begin position="407"/>
        <end position="431"/>
    </location>
</feature>
<gene>
    <name evidence="3" type="ORF">H6D15_13470</name>
</gene>
<evidence type="ECO:0000313" key="3">
    <source>
        <dbReference type="EMBL" id="MBM6858597.1"/>
    </source>
</evidence>
<feature type="transmembrane region" description="Helical" evidence="1">
    <location>
        <begin position="120"/>
        <end position="138"/>
    </location>
</feature>
<dbReference type="EMBL" id="JACJMO010000031">
    <property type="protein sequence ID" value="MBM6858597.1"/>
    <property type="molecule type" value="Genomic_DNA"/>
</dbReference>
<dbReference type="InterPro" id="IPR032176">
    <property type="entry name" value="DUF5009"/>
</dbReference>
<dbReference type="Proteomes" id="UP000698924">
    <property type="component" value="Unassembled WGS sequence"/>
</dbReference>
<feature type="transmembrane region" description="Helical" evidence="1">
    <location>
        <begin position="246"/>
        <end position="264"/>
    </location>
</feature>
<keyword evidence="1" id="KW-0472">Membrane</keyword>
<feature type="transmembrane region" description="Helical" evidence="1">
    <location>
        <begin position="207"/>
        <end position="226"/>
    </location>
</feature>
<feature type="transmembrane region" description="Helical" evidence="1">
    <location>
        <begin position="150"/>
        <end position="170"/>
    </location>
</feature>
<accession>A0AA40ZVM3</accession>
<organism evidence="3 4">
    <name type="scientific">Caecibacteroides pullorum</name>
    <dbReference type="NCBI Taxonomy" id="2725562"/>
    <lineage>
        <taxon>Bacteria</taxon>
        <taxon>Pseudomonadati</taxon>
        <taxon>Bacteroidota</taxon>
        <taxon>Bacteroidia</taxon>
        <taxon>Bacteroidales</taxon>
        <taxon>Bacteroidaceae</taxon>
        <taxon>Caecibacteroides</taxon>
    </lineage>
</organism>
<evidence type="ECO:0000259" key="2">
    <source>
        <dbReference type="Pfam" id="PF16401"/>
    </source>
</evidence>
<feature type="transmembrane region" description="Helical" evidence="1">
    <location>
        <begin position="182"/>
        <end position="200"/>
    </location>
</feature>
<dbReference type="RefSeq" id="WP_075317146.1">
    <property type="nucleotide sequence ID" value="NZ_JAAZTS010000030.1"/>
</dbReference>
<proteinExistence type="predicted"/>
<feature type="transmembrane region" description="Helical" evidence="1">
    <location>
        <begin position="55"/>
        <end position="75"/>
    </location>
</feature>
<dbReference type="AlphaFoldDB" id="A0AA40ZVM3"/>
<comment type="caution">
    <text evidence="3">The sequence shown here is derived from an EMBL/GenBank/DDBJ whole genome shotgun (WGS) entry which is preliminary data.</text>
</comment>
<feature type="transmembrane region" description="Helical" evidence="1">
    <location>
        <begin position="96"/>
        <end position="114"/>
    </location>
</feature>
<name>A0AA40ZVM3_9BACT</name>
<feature type="transmembrane region" description="Helical" evidence="1">
    <location>
        <begin position="336"/>
        <end position="354"/>
    </location>
</feature>
<sequence>MKGRAYSLDALRGYAILTMVLSATVAGSILPAWMYHAQTPPPTHAFNPELPGLTWVDLVFPFFLFAMGAAFPFSIRKRKEKGESELRLVYDALKRGVQLTFFAIFIQHFYPYMLSSPQDMRAWLLAIACFAVLFPMFMRLPFPLPAWGHTAVKLGAYAVAVVMLLTVNYADGREFSLYTSNIIILLLANMAIFGSIIYLFTMDNKWARIAVLLVLAGIILSSEVEGSWTSTLFGFTPVSWMYRFDYLKYLFIVLPGSLAGDFLLEWMNRRGHEEGEDKNDRKAYAALSLSVAIIVCNLVGLYNRWLHVNLVVNILLLLAGWWLLRKSAGSASLWKELFNMGAFLLLVGLCLEPFQGGIKKDVATFSYFFVTSGLACMALIVFHILCDYFRCQRSTAWLVMSGQNPMIAYVAGDLLVIPVLQMTGVFPLLSYLHSNPWLGFLQGLLLTSLSLLVTIFFTRIKWFWRT</sequence>
<evidence type="ECO:0000256" key="1">
    <source>
        <dbReference type="SAM" id="Phobius"/>
    </source>
</evidence>
<feature type="transmembrane region" description="Helical" evidence="1">
    <location>
        <begin position="437"/>
        <end position="457"/>
    </location>
</feature>
<keyword evidence="4" id="KW-1185">Reference proteome</keyword>
<protein>
    <submittedName>
        <fullName evidence="3">DUF5009 domain-containing protein</fullName>
    </submittedName>
</protein>
<dbReference type="Pfam" id="PF16401">
    <property type="entry name" value="DUF5009"/>
    <property type="match status" value="1"/>
</dbReference>
<feature type="transmembrane region" description="Helical" evidence="1">
    <location>
        <begin position="308"/>
        <end position="324"/>
    </location>
</feature>
<feature type="transmembrane region" description="Helical" evidence="1">
    <location>
        <begin position="284"/>
        <end position="302"/>
    </location>
</feature>
<keyword evidence="1" id="KW-1133">Transmembrane helix</keyword>
<feature type="transmembrane region" description="Helical" evidence="1">
    <location>
        <begin position="12"/>
        <end position="35"/>
    </location>
</feature>
<dbReference type="PANTHER" id="PTHR31061">
    <property type="entry name" value="LD22376P"/>
    <property type="match status" value="1"/>
</dbReference>
<keyword evidence="1" id="KW-0812">Transmembrane</keyword>
<feature type="transmembrane region" description="Helical" evidence="1">
    <location>
        <begin position="366"/>
        <end position="386"/>
    </location>
</feature>
<feature type="domain" description="DUF5009" evidence="2">
    <location>
        <begin position="4"/>
        <end position="263"/>
    </location>
</feature>